<gene>
    <name evidence="2" type="ORF">Tco_1112058</name>
</gene>
<organism evidence="2 3">
    <name type="scientific">Tanacetum coccineum</name>
    <dbReference type="NCBI Taxonomy" id="301880"/>
    <lineage>
        <taxon>Eukaryota</taxon>
        <taxon>Viridiplantae</taxon>
        <taxon>Streptophyta</taxon>
        <taxon>Embryophyta</taxon>
        <taxon>Tracheophyta</taxon>
        <taxon>Spermatophyta</taxon>
        <taxon>Magnoliopsida</taxon>
        <taxon>eudicotyledons</taxon>
        <taxon>Gunneridae</taxon>
        <taxon>Pentapetalae</taxon>
        <taxon>asterids</taxon>
        <taxon>campanulids</taxon>
        <taxon>Asterales</taxon>
        <taxon>Asteraceae</taxon>
        <taxon>Asteroideae</taxon>
        <taxon>Anthemideae</taxon>
        <taxon>Anthemidinae</taxon>
        <taxon>Tanacetum</taxon>
    </lineage>
</organism>
<proteinExistence type="predicted"/>
<reference evidence="2" key="1">
    <citation type="journal article" date="2022" name="Int. J. Mol. Sci.">
        <title>Draft Genome of Tanacetum Coccineum: Genomic Comparison of Closely Related Tanacetum-Family Plants.</title>
        <authorList>
            <person name="Yamashiro T."/>
            <person name="Shiraishi A."/>
            <person name="Nakayama K."/>
            <person name="Satake H."/>
        </authorList>
    </citation>
    <scope>NUCLEOTIDE SEQUENCE</scope>
</reference>
<reference evidence="2" key="2">
    <citation type="submission" date="2022-01" db="EMBL/GenBank/DDBJ databases">
        <authorList>
            <person name="Yamashiro T."/>
            <person name="Shiraishi A."/>
            <person name="Satake H."/>
            <person name="Nakayama K."/>
        </authorList>
    </citation>
    <scope>NUCLEOTIDE SEQUENCE</scope>
</reference>
<feature type="region of interest" description="Disordered" evidence="1">
    <location>
        <begin position="58"/>
        <end position="110"/>
    </location>
</feature>
<sequence length="288" mass="33082">MVMSVASYEEEIDVLEYQILTREIVPTLKPLEEIIQENIFCLGSYVLYDRVMNPLAAQQERKTRKDRGTRRGCHSTSSSSAFDQPSSSHLNDDDDGNGEGTSHARTPSPIRYVNSLKTKPQHQRDLSVLFSTSKKRFGSCTMMCTRWLVVDDCGRSDGHRRDIELVVSDEEDNVSIRGSRRHVFNDLKIVNNNIVEGDDQCSSRLMSICVPPKNALLLMRCRSDPLKLKALANRLWDSTISQNDDSYQDNDELVQNDFEYVHEIQEIQQMKHNIKEKNLVIRNKIFNV</sequence>
<keyword evidence="3" id="KW-1185">Reference proteome</keyword>
<dbReference type="PANTHER" id="PTHR33448">
    <property type="entry name" value="CHLOROPLAST PROTEIN HCF243-RELATED"/>
    <property type="match status" value="1"/>
</dbReference>
<protein>
    <submittedName>
        <fullName evidence="2">Uncharacterized protein</fullName>
    </submittedName>
</protein>
<accession>A0ABQ5IPR4</accession>
<feature type="compositionally biased region" description="Low complexity" evidence="1">
    <location>
        <begin position="75"/>
        <end position="88"/>
    </location>
</feature>
<dbReference type="Proteomes" id="UP001151760">
    <property type="component" value="Unassembled WGS sequence"/>
</dbReference>
<comment type="caution">
    <text evidence="2">The sequence shown here is derived from an EMBL/GenBank/DDBJ whole genome shotgun (WGS) entry which is preliminary data.</text>
</comment>
<feature type="compositionally biased region" description="Basic residues" evidence="1">
    <location>
        <begin position="62"/>
        <end position="73"/>
    </location>
</feature>
<name>A0ABQ5IPR4_9ASTR</name>
<evidence type="ECO:0000313" key="3">
    <source>
        <dbReference type="Proteomes" id="UP001151760"/>
    </source>
</evidence>
<dbReference type="EMBL" id="BQNB010020991">
    <property type="protein sequence ID" value="GJU01720.1"/>
    <property type="molecule type" value="Genomic_DNA"/>
</dbReference>
<dbReference type="PANTHER" id="PTHR33448:SF17">
    <property type="entry name" value="DUF3741 DOMAIN-CONTAINING PROTEIN"/>
    <property type="match status" value="1"/>
</dbReference>
<evidence type="ECO:0000313" key="2">
    <source>
        <dbReference type="EMBL" id="GJU01720.1"/>
    </source>
</evidence>
<evidence type="ECO:0000256" key="1">
    <source>
        <dbReference type="SAM" id="MobiDB-lite"/>
    </source>
</evidence>